<sequence length="706" mass="78747">MSHDHNDNIQVSKIETLMTFHVGCTCFVRGTTNWPTRPLLTTIVVTVGMDSEGSASSSLERLPFNNVALKKLPLDSSEEPGSRTVSGACFSRVQPQPLVNPTFVAVSGPALALLGLDDKEIFHDLLGPEYLSGSKVLPGSEPAAHCYCGHQFGLFAGQLGDGAVCYLGEVEAPADQIGTMQRDNPCGRWEIQVKGAGVTPYSRESDGRKVLRSSIREFLCSEAMAALGIPTTRAASLVTSDLYVNRDPLNNGRRRPERCSVVLRIAPSFIRFGSFEIFQSRDEFSGRQGPSPGRHDIRAQLVDYVIDTFYPDIQRCHGNRKERNTAFFKEVTVRTARLVAQWQCVGFCHGVLNTDNMSILGLTVDYGPFGFIDRFDPEFVCNASDRRGRYSYQAQPSVCRWNLARLAEALGSELHASQAGAILDEFMPLYETLYLANMRRKLGLLRRKEPEDQELVSELLQLMHNTGADFTNTFRLLSGVSCPVVGEGKGATGGPVVDLLLEQCVSLEELKVANKPTMEPRELAMVLSMAQTNPAMFGLVADRPEVAHQLEKMGRLKELLNTNQDELRAKQREDWLRWISQYRKRLVKECDGAREVCTIEEERIRVMDSTNPRVVLRNYIAQNAIQAAENGDFSEVRRVLKVLENPYCAYPESELPGGPKTFGERYQKGMEKDKEGRKDEGRTDGNQNCVPYDSKPPVWAREICVT</sequence>
<dbReference type="GO" id="GO:0005524">
    <property type="term" value="F:ATP binding"/>
    <property type="evidence" value="ECO:0007669"/>
    <property type="project" value="UniProtKB-KW"/>
</dbReference>
<protein>
    <recommendedName>
        <fullName evidence="9">Selenoprotein O</fullName>
    </recommendedName>
</protein>
<keyword evidence="8" id="KW-0460">Magnesium</keyword>
<accession>A0A060XIL6</accession>
<dbReference type="GO" id="GO:0046872">
    <property type="term" value="F:metal ion binding"/>
    <property type="evidence" value="ECO:0007669"/>
    <property type="project" value="UniProtKB-KW"/>
</dbReference>
<dbReference type="GO" id="GO:0016779">
    <property type="term" value="F:nucleotidyltransferase activity"/>
    <property type="evidence" value="ECO:0007669"/>
    <property type="project" value="UniProtKB-KW"/>
</dbReference>
<feature type="compositionally biased region" description="Basic and acidic residues" evidence="10">
    <location>
        <begin position="662"/>
        <end position="683"/>
    </location>
</feature>
<dbReference type="AlphaFoldDB" id="A0A060XIL6"/>
<evidence type="ECO:0000313" key="12">
    <source>
        <dbReference type="Proteomes" id="UP000193380"/>
    </source>
</evidence>
<comment type="similarity">
    <text evidence="2">Belongs to the SELO family.</text>
</comment>
<dbReference type="HAMAP" id="MF_00692">
    <property type="entry name" value="SelO"/>
    <property type="match status" value="1"/>
</dbReference>
<dbReference type="InterPro" id="IPR003846">
    <property type="entry name" value="SelO"/>
</dbReference>
<feature type="region of interest" description="Disordered" evidence="10">
    <location>
        <begin position="658"/>
        <end position="693"/>
    </location>
</feature>
<keyword evidence="4" id="KW-0548">Nucleotidyltransferase</keyword>
<evidence type="ECO:0000256" key="2">
    <source>
        <dbReference type="ARBA" id="ARBA00009747"/>
    </source>
</evidence>
<evidence type="ECO:0000256" key="3">
    <source>
        <dbReference type="ARBA" id="ARBA00022679"/>
    </source>
</evidence>
<dbReference type="Pfam" id="PF02696">
    <property type="entry name" value="SelO"/>
    <property type="match status" value="1"/>
</dbReference>
<evidence type="ECO:0000256" key="5">
    <source>
        <dbReference type="ARBA" id="ARBA00022723"/>
    </source>
</evidence>
<keyword evidence="7" id="KW-0067">ATP-binding</keyword>
<evidence type="ECO:0000256" key="4">
    <source>
        <dbReference type="ARBA" id="ARBA00022695"/>
    </source>
</evidence>
<keyword evidence="3" id="KW-0808">Transferase</keyword>
<dbReference type="Proteomes" id="UP000193380">
    <property type="component" value="Unassembled WGS sequence"/>
</dbReference>
<dbReference type="PANTHER" id="PTHR12153:SF15">
    <property type="entry name" value="PROTEIN ADENYLYLTRANSFERASE SELO, MITOCHONDRIAL"/>
    <property type="match status" value="1"/>
</dbReference>
<dbReference type="PaxDb" id="8022-A0A060XIL6"/>
<evidence type="ECO:0000256" key="9">
    <source>
        <dbReference type="ARBA" id="ARBA00031547"/>
    </source>
</evidence>
<organism evidence="11 12">
    <name type="scientific">Oncorhynchus mykiss</name>
    <name type="common">Rainbow trout</name>
    <name type="synonym">Salmo gairdneri</name>
    <dbReference type="NCBI Taxonomy" id="8022"/>
    <lineage>
        <taxon>Eukaryota</taxon>
        <taxon>Metazoa</taxon>
        <taxon>Chordata</taxon>
        <taxon>Craniata</taxon>
        <taxon>Vertebrata</taxon>
        <taxon>Euteleostomi</taxon>
        <taxon>Actinopterygii</taxon>
        <taxon>Neopterygii</taxon>
        <taxon>Teleostei</taxon>
        <taxon>Protacanthopterygii</taxon>
        <taxon>Salmoniformes</taxon>
        <taxon>Salmonidae</taxon>
        <taxon>Salmoninae</taxon>
        <taxon>Oncorhynchus</taxon>
    </lineage>
</organism>
<dbReference type="EMBL" id="FR905459">
    <property type="protein sequence ID" value="CDQ79458.1"/>
    <property type="molecule type" value="Genomic_DNA"/>
</dbReference>
<comment type="cofactor">
    <cofactor evidence="1">
        <name>Mg(2+)</name>
        <dbReference type="ChEBI" id="CHEBI:18420"/>
    </cofactor>
</comment>
<evidence type="ECO:0000256" key="7">
    <source>
        <dbReference type="ARBA" id="ARBA00022840"/>
    </source>
</evidence>
<dbReference type="NCBIfam" id="NF000658">
    <property type="entry name" value="PRK00029.1"/>
    <property type="match status" value="1"/>
</dbReference>
<name>A0A060XIL6_ONCMY</name>
<dbReference type="STRING" id="8022.A0A060XIL6"/>
<evidence type="ECO:0000256" key="10">
    <source>
        <dbReference type="SAM" id="MobiDB-lite"/>
    </source>
</evidence>
<reference evidence="11" key="1">
    <citation type="journal article" date="2014" name="Nat. Commun.">
        <title>The rainbow trout genome provides novel insights into evolution after whole-genome duplication in vertebrates.</title>
        <authorList>
            <person name="Berthelot C."/>
            <person name="Brunet F."/>
            <person name="Chalopin D."/>
            <person name="Juanchich A."/>
            <person name="Bernard M."/>
            <person name="Noel B."/>
            <person name="Bento P."/>
            <person name="Da Silva C."/>
            <person name="Labadie K."/>
            <person name="Alberti A."/>
            <person name="Aury J.M."/>
            <person name="Louis A."/>
            <person name="Dehais P."/>
            <person name="Bardou P."/>
            <person name="Montfort J."/>
            <person name="Klopp C."/>
            <person name="Cabau C."/>
            <person name="Gaspin C."/>
            <person name="Thorgaard G.H."/>
            <person name="Boussaha M."/>
            <person name="Quillet E."/>
            <person name="Guyomard R."/>
            <person name="Galiana D."/>
            <person name="Bobe J."/>
            <person name="Volff J.N."/>
            <person name="Genet C."/>
            <person name="Wincker P."/>
            <person name="Jaillon O."/>
            <person name="Roest Crollius H."/>
            <person name="Guiguen Y."/>
        </authorList>
    </citation>
    <scope>NUCLEOTIDE SEQUENCE [LARGE SCALE GENOMIC DNA]</scope>
</reference>
<evidence type="ECO:0000256" key="6">
    <source>
        <dbReference type="ARBA" id="ARBA00022741"/>
    </source>
</evidence>
<gene>
    <name evidence="11" type="ORF">GSONMT00040185001</name>
</gene>
<proteinExistence type="inferred from homology"/>
<dbReference type="PANTHER" id="PTHR12153">
    <property type="entry name" value="SELENOPROTEIN O"/>
    <property type="match status" value="1"/>
</dbReference>
<reference evidence="11" key="2">
    <citation type="submission" date="2014-03" db="EMBL/GenBank/DDBJ databases">
        <authorList>
            <person name="Genoscope - CEA"/>
        </authorList>
    </citation>
    <scope>NUCLEOTIDE SEQUENCE</scope>
</reference>
<evidence type="ECO:0000256" key="8">
    <source>
        <dbReference type="ARBA" id="ARBA00022842"/>
    </source>
</evidence>
<evidence type="ECO:0000313" key="11">
    <source>
        <dbReference type="EMBL" id="CDQ79458.1"/>
    </source>
</evidence>
<keyword evidence="5" id="KW-0479">Metal-binding</keyword>
<keyword evidence="6" id="KW-0547">Nucleotide-binding</keyword>
<evidence type="ECO:0000256" key="1">
    <source>
        <dbReference type="ARBA" id="ARBA00001946"/>
    </source>
</evidence>